<reference evidence="1" key="1">
    <citation type="submission" date="2023-04" db="EMBL/GenBank/DDBJ databases">
        <title>A chromosome-level genome assembly of the parasitoid wasp Eretmocerus hayati.</title>
        <authorList>
            <person name="Zhong Y."/>
            <person name="Liu S."/>
            <person name="Liu Y."/>
        </authorList>
    </citation>
    <scope>NUCLEOTIDE SEQUENCE</scope>
    <source>
        <strain evidence="1">ZJU_SS_LIU_2023</strain>
    </source>
</reference>
<evidence type="ECO:0000313" key="2">
    <source>
        <dbReference type="Proteomes" id="UP001239111"/>
    </source>
</evidence>
<keyword evidence="2" id="KW-1185">Reference proteome</keyword>
<protein>
    <submittedName>
        <fullName evidence="1">Uncharacterized protein</fullName>
    </submittedName>
</protein>
<evidence type="ECO:0000313" key="1">
    <source>
        <dbReference type="EMBL" id="KAJ8672852.1"/>
    </source>
</evidence>
<organism evidence="1 2">
    <name type="scientific">Eretmocerus hayati</name>
    <dbReference type="NCBI Taxonomy" id="131215"/>
    <lineage>
        <taxon>Eukaryota</taxon>
        <taxon>Metazoa</taxon>
        <taxon>Ecdysozoa</taxon>
        <taxon>Arthropoda</taxon>
        <taxon>Hexapoda</taxon>
        <taxon>Insecta</taxon>
        <taxon>Pterygota</taxon>
        <taxon>Neoptera</taxon>
        <taxon>Endopterygota</taxon>
        <taxon>Hymenoptera</taxon>
        <taxon>Apocrita</taxon>
        <taxon>Proctotrupomorpha</taxon>
        <taxon>Chalcidoidea</taxon>
        <taxon>Aphelinidae</taxon>
        <taxon>Aphelininae</taxon>
        <taxon>Eretmocerus</taxon>
    </lineage>
</organism>
<proteinExistence type="predicted"/>
<comment type="caution">
    <text evidence="1">The sequence shown here is derived from an EMBL/GenBank/DDBJ whole genome shotgun (WGS) entry which is preliminary data.</text>
</comment>
<name>A0ACC2NRK6_9HYME</name>
<dbReference type="Proteomes" id="UP001239111">
    <property type="component" value="Chromosome 3"/>
</dbReference>
<gene>
    <name evidence="1" type="ORF">QAD02_004112</name>
</gene>
<accession>A0ACC2NRK6</accession>
<sequence>MEALCDDWSAGAAGKCPAVEPPKWGSVRERVLTDGTLQTVYSCEPGRRLRGHKLLTCTKQGWNHPMPECVPTGQYILLFGLTLIVSLNSSCSSFSYLVLFGGCTIEWRRGRGLDPIICMYQLSNYG</sequence>
<dbReference type="EMBL" id="CM056743">
    <property type="protein sequence ID" value="KAJ8672852.1"/>
    <property type="molecule type" value="Genomic_DNA"/>
</dbReference>